<evidence type="ECO:0000256" key="3">
    <source>
        <dbReference type="ARBA" id="ARBA00022692"/>
    </source>
</evidence>
<evidence type="ECO:0000313" key="8">
    <source>
        <dbReference type="Proteomes" id="UP000010290"/>
    </source>
</evidence>
<feature type="transmembrane region" description="Helical" evidence="6">
    <location>
        <begin position="87"/>
        <end position="110"/>
    </location>
</feature>
<feature type="transmembrane region" description="Helical" evidence="6">
    <location>
        <begin position="184"/>
        <end position="205"/>
    </location>
</feature>
<keyword evidence="4 6" id="KW-1133">Transmembrane helix</keyword>
<keyword evidence="8" id="KW-1185">Reference proteome</keyword>
<feature type="transmembrane region" description="Helical" evidence="6">
    <location>
        <begin position="7"/>
        <end position="27"/>
    </location>
</feature>
<feature type="transmembrane region" description="Helical" evidence="6">
    <location>
        <begin position="416"/>
        <end position="435"/>
    </location>
</feature>
<dbReference type="PIRSF" id="PIRSF002457">
    <property type="entry name" value="DASS"/>
    <property type="match status" value="1"/>
</dbReference>
<dbReference type="EMBL" id="AKKN01000008">
    <property type="protein sequence ID" value="EKT57461.1"/>
    <property type="molecule type" value="Genomic_DNA"/>
</dbReference>
<dbReference type="PANTHER" id="PTHR42826">
    <property type="entry name" value="DICARBOXYLATE TRANSPORTER 2.1, CHLOROPLASTIC"/>
    <property type="match status" value="1"/>
</dbReference>
<evidence type="ECO:0000256" key="6">
    <source>
        <dbReference type="SAM" id="Phobius"/>
    </source>
</evidence>
<dbReference type="AlphaFoldDB" id="K8WC56"/>
<evidence type="ECO:0000256" key="1">
    <source>
        <dbReference type="ARBA" id="ARBA00004141"/>
    </source>
</evidence>
<keyword evidence="3 6" id="KW-0812">Transmembrane</keyword>
<dbReference type="InterPro" id="IPR001898">
    <property type="entry name" value="SLC13A/DASS"/>
</dbReference>
<protein>
    <submittedName>
        <fullName evidence="7">Citrate:succinate antiporter</fullName>
    </submittedName>
</protein>
<dbReference type="NCBIfam" id="TIGR00785">
    <property type="entry name" value="dass"/>
    <property type="match status" value="1"/>
</dbReference>
<comment type="subcellular location">
    <subcellularLocation>
        <location evidence="1">Membrane</location>
        <topology evidence="1">Multi-pass membrane protein</topology>
    </subcellularLocation>
</comment>
<evidence type="ECO:0000313" key="7">
    <source>
        <dbReference type="EMBL" id="EKT57461.1"/>
    </source>
</evidence>
<evidence type="ECO:0000256" key="2">
    <source>
        <dbReference type="ARBA" id="ARBA00007349"/>
    </source>
</evidence>
<gene>
    <name evidence="7" type="ORF">OO7_08740</name>
</gene>
<dbReference type="GO" id="GO:0016020">
    <property type="term" value="C:membrane"/>
    <property type="evidence" value="ECO:0007669"/>
    <property type="project" value="UniProtKB-SubCell"/>
</dbReference>
<feature type="transmembrane region" description="Helical" evidence="6">
    <location>
        <begin position="363"/>
        <end position="384"/>
    </location>
</feature>
<accession>K8WC56</accession>
<comment type="similarity">
    <text evidence="2">Belongs to the SLC13A/DASS transporter (TC 2.A.47) family. DIT1 subfamily.</text>
</comment>
<feature type="transmembrane region" description="Helical" evidence="6">
    <location>
        <begin position="456"/>
        <end position="476"/>
    </location>
</feature>
<feature type="transmembrane region" description="Helical" evidence="6">
    <location>
        <begin position="33"/>
        <end position="49"/>
    </location>
</feature>
<keyword evidence="5 6" id="KW-0472">Membrane</keyword>
<feature type="transmembrane region" description="Helical" evidence="6">
    <location>
        <begin position="305"/>
        <end position="322"/>
    </location>
</feature>
<feature type="transmembrane region" description="Helical" evidence="6">
    <location>
        <begin position="391"/>
        <end position="410"/>
    </location>
</feature>
<comment type="caution">
    <text evidence="7">The sequence shown here is derived from an EMBL/GenBank/DDBJ whole genome shotgun (WGS) entry which is preliminary data.</text>
</comment>
<feature type="transmembrane region" description="Helical" evidence="6">
    <location>
        <begin position="155"/>
        <end position="172"/>
    </location>
</feature>
<reference evidence="7 8" key="1">
    <citation type="journal article" date="2012" name="BMC Genomics">
        <title>Comparative genomics of bacteria in the genus Providencia isolated from wild Drosophila melanogaster.</title>
        <authorList>
            <person name="Galac M.R."/>
            <person name="Lazzaro B.P."/>
        </authorList>
    </citation>
    <scope>NUCLEOTIDE SEQUENCE [LARGE SCALE GENOMIC DNA]</scope>
    <source>
        <strain evidence="7 8">DSM 19967</strain>
    </source>
</reference>
<dbReference type="GO" id="GO:0022857">
    <property type="term" value="F:transmembrane transporter activity"/>
    <property type="evidence" value="ECO:0007669"/>
    <property type="project" value="InterPro"/>
</dbReference>
<evidence type="ECO:0000256" key="5">
    <source>
        <dbReference type="ARBA" id="ARBA00023136"/>
    </source>
</evidence>
<dbReference type="HOGENOM" id="CLU_005170_7_0_6"/>
<feature type="transmembrane region" description="Helical" evidence="6">
    <location>
        <begin position="280"/>
        <end position="299"/>
    </location>
</feature>
<proteinExistence type="inferred from homology"/>
<organism evidence="7 8">
    <name type="scientific">Providencia sneebia DSM 19967</name>
    <dbReference type="NCBI Taxonomy" id="1141660"/>
    <lineage>
        <taxon>Bacteria</taxon>
        <taxon>Pseudomonadati</taxon>
        <taxon>Pseudomonadota</taxon>
        <taxon>Gammaproteobacteria</taxon>
        <taxon>Enterobacterales</taxon>
        <taxon>Morganellaceae</taxon>
        <taxon>Providencia</taxon>
    </lineage>
</organism>
<name>K8WC56_9GAMM</name>
<sequence length="485" mass="52232">MKINNKAIKIIGSIVVSILIYAIPTPDGLPPDAWLYFSIFIGVVIGLILEPIPPAFIGLIGICVAVLCKVGPVSINGDISAGSAISWGLSGFSNSTVWLIFAAFMIGIGYQNTGLGKRIALILVRTLGKSTLGLGYAISIADGILAPFIPSNAARSGGVLYPIISSIPPMFGSYPDKDSRKIGAFLTWCALSATCVSSSIFLTGQAPNPLALEVAKASGVEVVSWGGWFLAFLPVSIILFILTPLLTYFIYPPEIKKSPEVVTWAEEEHARIGKIKVKEIILILISIFALVLWVGSSLFEINATTTAIIVIIAMVATNVISWDDFLGNKPAWNVLVWFSTLVALAGGLKNVGFLAWLGHIAEIYISGYSVMAAMLTLVILYYVVHYFFASTTAHVTALLALFITIAQLVPGMDVKLVTLLMILPMGIMGVLTPYGTGHSPVWFASGYVKGSEFWKMGFIFGFTYLAIYLLVGIPWITKVVYNQIF</sequence>
<dbReference type="InterPro" id="IPR030676">
    <property type="entry name" value="CitT-rel"/>
</dbReference>
<feature type="transmembrane region" description="Helical" evidence="6">
    <location>
        <begin position="334"/>
        <end position="357"/>
    </location>
</feature>
<dbReference type="RefSeq" id="WP_008915571.1">
    <property type="nucleotide sequence ID" value="NZ_CM001773.1"/>
</dbReference>
<dbReference type="Pfam" id="PF00939">
    <property type="entry name" value="Na_sulph_symp"/>
    <property type="match status" value="1"/>
</dbReference>
<dbReference type="Proteomes" id="UP000010290">
    <property type="component" value="Chromosome"/>
</dbReference>
<feature type="transmembrane region" description="Helical" evidence="6">
    <location>
        <begin position="56"/>
        <end position="75"/>
    </location>
</feature>
<dbReference type="PATRIC" id="fig|1141660.3.peg.1747"/>
<evidence type="ECO:0000256" key="4">
    <source>
        <dbReference type="ARBA" id="ARBA00022989"/>
    </source>
</evidence>
<dbReference type="OrthoDB" id="3170849at2"/>
<feature type="transmembrane region" description="Helical" evidence="6">
    <location>
        <begin position="225"/>
        <end position="251"/>
    </location>
</feature>